<evidence type="ECO:0000313" key="3">
    <source>
        <dbReference type="WBParaSite" id="SRDH1_38990.1"/>
    </source>
</evidence>
<feature type="active site" evidence="1">
    <location>
        <position position="162"/>
    </location>
</feature>
<dbReference type="PANTHER" id="PTHR15750:SF2">
    <property type="entry name" value="VASOHIBIN"/>
    <property type="match status" value="1"/>
</dbReference>
<dbReference type="Pfam" id="PF14822">
    <property type="entry name" value="Vasohibin"/>
    <property type="match status" value="1"/>
</dbReference>
<feature type="active site" evidence="1">
    <location>
        <position position="180"/>
    </location>
</feature>
<evidence type="ECO:0008006" key="4">
    <source>
        <dbReference type="Google" id="ProtNLM"/>
    </source>
</evidence>
<dbReference type="AlphaFoldDB" id="A0AA85F7V8"/>
<reference evidence="3" key="2">
    <citation type="submission" date="2023-11" db="UniProtKB">
        <authorList>
            <consortium name="WormBaseParasite"/>
        </authorList>
    </citation>
    <scope>IDENTIFICATION</scope>
</reference>
<proteinExistence type="predicted"/>
<name>A0AA85F7V8_9TREM</name>
<dbReference type="GO" id="GO:0005737">
    <property type="term" value="C:cytoplasm"/>
    <property type="evidence" value="ECO:0007669"/>
    <property type="project" value="InterPro"/>
</dbReference>
<protein>
    <recommendedName>
        <fullName evidence="4">Vasohibin-like protein</fullName>
    </recommendedName>
</protein>
<keyword evidence="2" id="KW-1185">Reference proteome</keyword>
<feature type="active site" evidence="1">
    <location>
        <position position="127"/>
    </location>
</feature>
<reference evidence="2" key="1">
    <citation type="submission" date="2022-06" db="EMBL/GenBank/DDBJ databases">
        <authorList>
            <person name="Berger JAMES D."/>
            <person name="Berger JAMES D."/>
        </authorList>
    </citation>
    <scope>NUCLEOTIDE SEQUENCE [LARGE SCALE GENOMIC DNA]</scope>
</reference>
<evidence type="ECO:0000256" key="1">
    <source>
        <dbReference type="PIRSR" id="PIRSR628131-1"/>
    </source>
</evidence>
<dbReference type="PANTHER" id="PTHR15750">
    <property type="entry name" value="VASOHIBIN-1-LIKE ISOFORM X2"/>
    <property type="match status" value="1"/>
</dbReference>
<organism evidence="2 3">
    <name type="scientific">Schistosoma rodhaini</name>
    <dbReference type="NCBI Taxonomy" id="6188"/>
    <lineage>
        <taxon>Eukaryota</taxon>
        <taxon>Metazoa</taxon>
        <taxon>Spiralia</taxon>
        <taxon>Lophotrochozoa</taxon>
        <taxon>Platyhelminthes</taxon>
        <taxon>Trematoda</taxon>
        <taxon>Digenea</taxon>
        <taxon>Strigeidida</taxon>
        <taxon>Schistosomatoidea</taxon>
        <taxon>Schistosomatidae</taxon>
        <taxon>Schistosoma</taxon>
    </lineage>
</organism>
<dbReference type="WBParaSite" id="SRDH1_38990.1">
    <property type="protein sequence ID" value="SRDH1_38990.1"/>
    <property type="gene ID" value="SRDH1_38990"/>
</dbReference>
<dbReference type="InterPro" id="IPR028131">
    <property type="entry name" value="VASH1"/>
</dbReference>
<accession>A0AA85F7V8</accession>
<dbReference type="Proteomes" id="UP000050792">
    <property type="component" value="Unassembled WGS sequence"/>
</dbReference>
<evidence type="ECO:0000313" key="2">
    <source>
        <dbReference type="Proteomes" id="UP000050792"/>
    </source>
</evidence>
<sequence>MVMKRNIFKMSDYVPFFTNKSGFPINAETWKSMFDFCLKQNSDCKKQITDLYESSQENVTLKKPLPMFRVNKTETAEIFLNKVQNYLNSLEYNYTGMQFFQVNRGASIIRLGELVKTIMLASLPIKCLEATILAIFLTQGQEYLKRFTMSFVSEFNGNVFRHVVLGIYSSSGLFGALGLSRRENLMYKPLNFPSLSLLINNYTEAYHGHYHKLLRVKIGLPISHRPYMLEKIPWKNNVAHTSILQGVVIPFNKGYTKKDINNILDQYSRFLRGSINVIVKKSLPNISSDSFKTTKKQQNPSYRKVIRLSMVRNKLDNKVSSLLSTSSTWRSVTNLPINNSKMGR</sequence>